<keyword evidence="3" id="KW-0833">Ubl conjugation pathway</keyword>
<dbReference type="InterPro" id="IPR038765">
    <property type="entry name" value="Papain-like_cys_pep_sf"/>
</dbReference>
<gene>
    <name evidence="6" type="ORF">CXB51_022567</name>
</gene>
<dbReference type="GO" id="GO:0036503">
    <property type="term" value="P:ERAD pathway"/>
    <property type="evidence" value="ECO:0007669"/>
    <property type="project" value="TreeGrafter"/>
</dbReference>
<dbReference type="CDD" id="cd22760">
    <property type="entry name" value="OTU_plant_OTU4-like"/>
    <property type="match status" value="1"/>
</dbReference>
<dbReference type="Pfam" id="PF02338">
    <property type="entry name" value="OTU"/>
    <property type="match status" value="1"/>
</dbReference>
<dbReference type="PROSITE" id="PS50802">
    <property type="entry name" value="OTU"/>
    <property type="match status" value="1"/>
</dbReference>
<evidence type="ECO:0000256" key="2">
    <source>
        <dbReference type="ARBA" id="ARBA00022801"/>
    </source>
</evidence>
<dbReference type="InterPro" id="IPR047947">
    <property type="entry name" value="OTU4_OTU"/>
</dbReference>
<proteinExistence type="predicted"/>
<keyword evidence="3" id="KW-0788">Thiol protease</keyword>
<protein>
    <recommendedName>
        <fullName evidence="3">Ubiquitin thioesterase OTU</fullName>
        <ecNumber evidence="3">3.4.19.12</ecNumber>
    </recommendedName>
</protein>
<organism evidence="6 7">
    <name type="scientific">Gossypium anomalum</name>
    <dbReference type="NCBI Taxonomy" id="47600"/>
    <lineage>
        <taxon>Eukaryota</taxon>
        <taxon>Viridiplantae</taxon>
        <taxon>Streptophyta</taxon>
        <taxon>Embryophyta</taxon>
        <taxon>Tracheophyta</taxon>
        <taxon>Spermatophyta</taxon>
        <taxon>Magnoliopsida</taxon>
        <taxon>eudicotyledons</taxon>
        <taxon>Gunneridae</taxon>
        <taxon>Pentapetalae</taxon>
        <taxon>rosids</taxon>
        <taxon>malvids</taxon>
        <taxon>Malvales</taxon>
        <taxon>Malvaceae</taxon>
        <taxon>Malvoideae</taxon>
        <taxon>Gossypium</taxon>
    </lineage>
</organism>
<evidence type="ECO:0000256" key="3">
    <source>
        <dbReference type="RuleBase" id="RU367104"/>
    </source>
</evidence>
<keyword evidence="3" id="KW-0963">Cytoplasm</keyword>
<dbReference type="EMBL" id="JAHUZN010000009">
    <property type="protein sequence ID" value="KAG8483727.1"/>
    <property type="molecule type" value="Genomic_DNA"/>
</dbReference>
<evidence type="ECO:0000259" key="5">
    <source>
        <dbReference type="PROSITE" id="PS50802"/>
    </source>
</evidence>
<comment type="caution">
    <text evidence="6">The sequence shown here is derived from an EMBL/GenBank/DDBJ whole genome shotgun (WGS) entry which is preliminary data.</text>
</comment>
<comment type="catalytic activity">
    <reaction evidence="1 3">
        <text>Thiol-dependent hydrolysis of ester, thioester, amide, peptide and isopeptide bonds formed by the C-terminal Gly of ubiquitin (a 76-residue protein attached to proteins as an intracellular targeting signal).</text>
        <dbReference type="EC" id="3.4.19.12"/>
    </reaction>
</comment>
<dbReference type="Gene3D" id="3.90.70.80">
    <property type="match status" value="1"/>
</dbReference>
<keyword evidence="3" id="KW-0645">Protease</keyword>
<dbReference type="PANTHER" id="PTHR13312:SF6">
    <property type="entry name" value="UBIQUITIN THIOESTERASE OTU"/>
    <property type="match status" value="1"/>
</dbReference>
<feature type="region of interest" description="Disordered" evidence="4">
    <location>
        <begin position="247"/>
        <end position="268"/>
    </location>
</feature>
<keyword evidence="2 3" id="KW-0378">Hydrolase</keyword>
<evidence type="ECO:0000256" key="4">
    <source>
        <dbReference type="SAM" id="MobiDB-lite"/>
    </source>
</evidence>
<dbReference type="InterPro" id="IPR003323">
    <property type="entry name" value="OTU_dom"/>
</dbReference>
<dbReference type="AlphaFoldDB" id="A0A8J6CQK2"/>
<dbReference type="FunFam" id="3.90.70.80:FF:000007">
    <property type="entry name" value="OTU domain-containing protein"/>
    <property type="match status" value="1"/>
</dbReference>
<evidence type="ECO:0000313" key="6">
    <source>
        <dbReference type="EMBL" id="KAG8483727.1"/>
    </source>
</evidence>
<dbReference type="GO" id="GO:0004843">
    <property type="term" value="F:cysteine-type deubiquitinase activity"/>
    <property type="evidence" value="ECO:0007669"/>
    <property type="project" value="UniProtKB-UniRule"/>
</dbReference>
<feature type="domain" description="OTU" evidence="5">
    <location>
        <begin position="276"/>
        <end position="414"/>
    </location>
</feature>
<dbReference type="GO" id="GO:0030968">
    <property type="term" value="P:endoplasmic reticulum unfolded protein response"/>
    <property type="evidence" value="ECO:0007669"/>
    <property type="project" value="TreeGrafter"/>
</dbReference>
<comment type="subcellular location">
    <subcellularLocation>
        <location evidence="3">Cytoplasm</location>
    </subcellularLocation>
</comment>
<reference evidence="6 7" key="1">
    <citation type="journal article" date="2021" name="bioRxiv">
        <title>The Gossypium anomalum genome as a resource for cotton improvement and evolutionary analysis of hybrid incompatibility.</title>
        <authorList>
            <person name="Grover C.E."/>
            <person name="Yuan D."/>
            <person name="Arick M.A."/>
            <person name="Miller E.R."/>
            <person name="Hu G."/>
            <person name="Peterson D.G."/>
            <person name="Wendel J.F."/>
            <person name="Udall J.A."/>
        </authorList>
    </citation>
    <scope>NUCLEOTIDE SEQUENCE [LARGE SCALE GENOMIC DNA]</scope>
    <source>
        <strain evidence="6">JFW-Udall</strain>
        <tissue evidence="6">Leaf</tissue>
    </source>
</reference>
<feature type="compositionally biased region" description="Basic and acidic residues" evidence="4">
    <location>
        <begin position="253"/>
        <end position="262"/>
    </location>
</feature>
<dbReference type="OrthoDB" id="409956at2759"/>
<dbReference type="EC" id="3.4.19.12" evidence="3"/>
<comment type="function">
    <text evidence="3">Hydrolase that can remove conjugated ubiquitin from proteins and may therefore play an important regulatory role at the level of protein turnover by preventing degradation.</text>
</comment>
<dbReference type="Proteomes" id="UP000701853">
    <property type="component" value="Chromosome 9"/>
</dbReference>
<dbReference type="GO" id="GO:0005634">
    <property type="term" value="C:nucleus"/>
    <property type="evidence" value="ECO:0007669"/>
    <property type="project" value="TreeGrafter"/>
</dbReference>
<evidence type="ECO:0000256" key="1">
    <source>
        <dbReference type="ARBA" id="ARBA00000707"/>
    </source>
</evidence>
<dbReference type="SUPFAM" id="SSF54001">
    <property type="entry name" value="Cysteine proteinases"/>
    <property type="match status" value="1"/>
</dbReference>
<keyword evidence="7" id="KW-1185">Reference proteome</keyword>
<name>A0A8J6CQK2_9ROSI</name>
<dbReference type="GO" id="GO:0016579">
    <property type="term" value="P:protein deubiquitination"/>
    <property type="evidence" value="ECO:0007669"/>
    <property type="project" value="TreeGrafter"/>
</dbReference>
<evidence type="ECO:0000313" key="7">
    <source>
        <dbReference type="Proteomes" id="UP000701853"/>
    </source>
</evidence>
<accession>A0A8J6CQK2</accession>
<dbReference type="PANTHER" id="PTHR13312">
    <property type="entry name" value="HIV-INDUCED PROTEIN-7-LIKE PROTEASE"/>
    <property type="match status" value="1"/>
</dbReference>
<dbReference type="GO" id="GO:0005829">
    <property type="term" value="C:cytosol"/>
    <property type="evidence" value="ECO:0007669"/>
    <property type="project" value="TreeGrafter"/>
</dbReference>
<sequence>MTPVWNMMKTVVPEVKTVHCFLCKNTKKEKREQEANFSDTPKRANELLEQVLERGETKIHCLSSQLNLFGVISSSQPSLFFGLDRSGFANMMVCSPISTCVKNVVHLRGRMSTSLRGIISCGPSSSCCYCLYSGTKVKYTGLSVSNTTSVGCQEFQAGCFRSSRRSGKFQSLTINESISNKEKLKRQLEISWPGQSMKMSLLLPKRGTFQKFKCIGGSQSWPPGSVSAGLAFGLLICYSSSEPVHSEAGGAKQGKEDEHDPSHAQFSHGKKVYTDYSVIGIPGDGRCMFRSVAHGACLRSGKSAPSEQVQRELADDLRAKVADEFIKRRKETEWFVEGDFDTYVSHIRKPHVWGGEPELFMASHVLQMPITVYMYDRDAGGLIAIAEYGQEYGTENPIRVLYHGFGHYDALQMPGSKPGKSKL</sequence>